<proteinExistence type="predicted"/>
<dbReference type="PANTHER" id="PTHR21503:SF8">
    <property type="entry name" value="F-BOX ASSOCIATED DOMAIN-CONTAINING PROTEIN-RELATED"/>
    <property type="match status" value="1"/>
</dbReference>
<evidence type="ECO:0000313" key="3">
    <source>
        <dbReference type="Proteomes" id="UP000008281"/>
    </source>
</evidence>
<sequence>MFPFVFIKFTFFVLSLIEWQHQSKRKMKKLQRIEPESLQLSTKTEEERLLRAGRVCAAIKPYKGGCVIKVKQTEETFMSGLCHYFKALFRLTEPSYLIMNVNRLSERMLFVEDVNKAYITGQTLEVKDLDLFLTKHPNLEVLKIESSINGELEEISRILSVENLRLSNAGHFGMRVLSNFTGRNICLFESVLVETELNEVIRKWINGEAFQNLEAVYARNKISFVRGMELDQICDGIAVERFNSANRPQYFQFDKKLFGHRCKPYSFSGSFCYDVIRKSDGKRASVLAIHMLFKFVVWN</sequence>
<feature type="signal peptide" evidence="1">
    <location>
        <begin position="1"/>
        <end position="15"/>
    </location>
</feature>
<dbReference type="OMA" id="WINGEAF"/>
<evidence type="ECO:0000313" key="2">
    <source>
        <dbReference type="EMBL" id="EFP12973.1"/>
    </source>
</evidence>
<dbReference type="Proteomes" id="UP000008281">
    <property type="component" value="Unassembled WGS sequence"/>
</dbReference>
<dbReference type="HOGENOM" id="CLU_872180_0_0_1"/>
<feature type="chain" id="PRO_5012700374" description="F-box associated domain-containing protein" evidence="1">
    <location>
        <begin position="16"/>
        <end position="299"/>
    </location>
</feature>
<accession>E3NPC9</accession>
<evidence type="ECO:0008006" key="4">
    <source>
        <dbReference type="Google" id="ProtNLM"/>
    </source>
</evidence>
<keyword evidence="1" id="KW-0732">Signal</keyword>
<dbReference type="AlphaFoldDB" id="E3NPC9"/>
<keyword evidence="3" id="KW-1185">Reference proteome</keyword>
<organism evidence="3">
    <name type="scientific">Caenorhabditis remanei</name>
    <name type="common">Caenorhabditis vulgaris</name>
    <dbReference type="NCBI Taxonomy" id="31234"/>
    <lineage>
        <taxon>Eukaryota</taxon>
        <taxon>Metazoa</taxon>
        <taxon>Ecdysozoa</taxon>
        <taxon>Nematoda</taxon>
        <taxon>Chromadorea</taxon>
        <taxon>Rhabditida</taxon>
        <taxon>Rhabditina</taxon>
        <taxon>Rhabditomorpha</taxon>
        <taxon>Rhabditoidea</taxon>
        <taxon>Rhabditidae</taxon>
        <taxon>Peloderinae</taxon>
        <taxon>Caenorhabditis</taxon>
    </lineage>
</organism>
<gene>
    <name evidence="2" type="ORF">CRE_31656</name>
</gene>
<dbReference type="OrthoDB" id="5908353at2759"/>
<dbReference type="FunCoup" id="E3NPC9">
    <property type="interactions" value="530"/>
</dbReference>
<evidence type="ECO:0000256" key="1">
    <source>
        <dbReference type="SAM" id="SignalP"/>
    </source>
</evidence>
<dbReference type="PANTHER" id="PTHR21503">
    <property type="entry name" value="F-BOX-CONTAINING HYPOTHETICAL PROTEIN C.ELEGANS"/>
    <property type="match status" value="1"/>
</dbReference>
<reference evidence="2" key="1">
    <citation type="submission" date="2007-07" db="EMBL/GenBank/DDBJ databases">
        <title>PCAP assembly of the Caenorhabditis remanei genome.</title>
        <authorList>
            <consortium name="The Caenorhabditis remanei Sequencing Consortium"/>
            <person name="Wilson R.K."/>
        </authorList>
    </citation>
    <scope>NUCLEOTIDE SEQUENCE [LARGE SCALE GENOMIC DNA]</scope>
    <source>
        <strain evidence="2">PB4641</strain>
    </source>
</reference>
<dbReference type="EMBL" id="DS269346">
    <property type="protein sequence ID" value="EFP12973.1"/>
    <property type="molecule type" value="Genomic_DNA"/>
</dbReference>
<protein>
    <recommendedName>
        <fullName evidence="4">F-box associated domain-containing protein</fullName>
    </recommendedName>
</protein>
<dbReference type="InParanoid" id="E3NPC9"/>
<name>E3NPC9_CAERE</name>